<sequence>MSRKKPRPQPRPAEPVPGLTDSHTHLASVGATTPEEVRAVMDRARAAGVERVCTVGDDLAECRAAAAAAEADPGVYCAVAIHPTRAGELDGAAKAELRELASRPRCVAVGETGIDGYWLEREPETTAPMAVQKESFAWHVDLACELGKPVMIHNREGDEEVFEVLDAAKERPREVILHCFSSPLETAKEALERGYVLSFSGNVTFKRNEELREAARIAPVEQLLVETDAPFLTAEPYRGGKNEPALVGHQLRRVAEVRGEDPEVLAAGVARTFDRVYGLGE</sequence>
<dbReference type="GO" id="GO:0016788">
    <property type="term" value="F:hydrolase activity, acting on ester bonds"/>
    <property type="evidence" value="ECO:0007669"/>
    <property type="project" value="InterPro"/>
</dbReference>
<dbReference type="HOGENOM" id="CLU_031506_4_3_11"/>
<dbReference type="EMBL" id="CAJZ01000022">
    <property type="protein sequence ID" value="CCI82892.1"/>
    <property type="molecule type" value="Genomic_DNA"/>
</dbReference>
<dbReference type="GO" id="GO:0004536">
    <property type="term" value="F:DNA nuclease activity"/>
    <property type="evidence" value="ECO:0007669"/>
    <property type="project" value="InterPro"/>
</dbReference>
<evidence type="ECO:0000313" key="8">
    <source>
        <dbReference type="Proteomes" id="UP000011016"/>
    </source>
</evidence>
<feature type="binding site" evidence="3">
    <location>
        <position position="111"/>
    </location>
    <ligand>
        <name>a divalent metal cation</name>
        <dbReference type="ChEBI" id="CHEBI:60240"/>
        <label>1</label>
    </ligand>
</feature>
<evidence type="ECO:0000256" key="4">
    <source>
        <dbReference type="SAM" id="MobiDB-lite"/>
    </source>
</evidence>
<gene>
    <name evidence="5" type="primary">tatD</name>
    <name evidence="5" type="ORF">BN46_0141</name>
    <name evidence="6" type="ORF">HMPREF9719_00413</name>
</gene>
<dbReference type="PANTHER" id="PTHR46124:SF2">
    <property type="entry name" value="D-AMINOACYL-TRNA DEACYLASE"/>
    <property type="match status" value="1"/>
</dbReference>
<keyword evidence="2 5" id="KW-0378">Hydrolase</keyword>
<dbReference type="EC" id="3.1.21.-" evidence="5"/>
<feature type="binding site" evidence="3">
    <location>
        <position position="23"/>
    </location>
    <ligand>
        <name>a divalent metal cation</name>
        <dbReference type="ChEBI" id="CHEBI:60240"/>
        <label>1</label>
    </ligand>
</feature>
<dbReference type="CDD" id="cd01310">
    <property type="entry name" value="TatD_DNAse"/>
    <property type="match status" value="1"/>
</dbReference>
<feature type="binding site" evidence="3">
    <location>
        <position position="25"/>
    </location>
    <ligand>
        <name>a divalent metal cation</name>
        <dbReference type="ChEBI" id="CHEBI:60240"/>
        <label>1</label>
    </ligand>
</feature>
<organism evidence="5 8">
    <name type="scientific">Corynebacterium otitidis ATCC 51513</name>
    <dbReference type="NCBI Taxonomy" id="883169"/>
    <lineage>
        <taxon>Bacteria</taxon>
        <taxon>Bacillati</taxon>
        <taxon>Actinomycetota</taxon>
        <taxon>Actinomycetes</taxon>
        <taxon>Mycobacteriales</taxon>
        <taxon>Corynebacteriaceae</taxon>
        <taxon>Corynebacterium</taxon>
    </lineage>
</organism>
<accession>I7L7Y6</accession>
<dbReference type="EMBL" id="AHAE01000023">
    <property type="protein sequence ID" value="EJZ82645.1"/>
    <property type="molecule type" value="Genomic_DNA"/>
</dbReference>
<evidence type="ECO:0000256" key="1">
    <source>
        <dbReference type="ARBA" id="ARBA00022723"/>
    </source>
</evidence>
<keyword evidence="7" id="KW-1185">Reference proteome</keyword>
<name>I7L7Y6_9CORY</name>
<dbReference type="GO" id="GO:0046872">
    <property type="term" value="F:metal ion binding"/>
    <property type="evidence" value="ECO:0007669"/>
    <property type="project" value="UniProtKB-KW"/>
</dbReference>
<dbReference type="PANTHER" id="PTHR46124">
    <property type="entry name" value="D-AMINOACYL-TRNA DEACYLASE"/>
    <property type="match status" value="1"/>
</dbReference>
<dbReference type="Proteomes" id="UP000011016">
    <property type="component" value="Unassembled WGS sequence"/>
</dbReference>
<feature type="binding site" evidence="3">
    <location>
        <position position="178"/>
    </location>
    <ligand>
        <name>a divalent metal cation</name>
        <dbReference type="ChEBI" id="CHEBI:60240"/>
        <label>2</label>
    </ligand>
</feature>
<dbReference type="PIRSF" id="PIRSF005902">
    <property type="entry name" value="DNase_TatD"/>
    <property type="match status" value="1"/>
</dbReference>
<feature type="binding site" evidence="3">
    <location>
        <position position="153"/>
    </location>
    <ligand>
        <name>a divalent metal cation</name>
        <dbReference type="ChEBI" id="CHEBI:60240"/>
        <label>2</label>
    </ligand>
</feature>
<feature type="region of interest" description="Disordered" evidence="4">
    <location>
        <begin position="1"/>
        <end position="32"/>
    </location>
</feature>
<dbReference type="NCBIfam" id="TIGR00010">
    <property type="entry name" value="YchF/TatD family DNA exonuclease"/>
    <property type="match status" value="1"/>
</dbReference>
<dbReference type="SUPFAM" id="SSF51556">
    <property type="entry name" value="Metallo-dependent hydrolases"/>
    <property type="match status" value="1"/>
</dbReference>
<dbReference type="GO" id="GO:0005829">
    <property type="term" value="C:cytosol"/>
    <property type="evidence" value="ECO:0007669"/>
    <property type="project" value="TreeGrafter"/>
</dbReference>
<keyword evidence="1 3" id="KW-0479">Metal-binding</keyword>
<evidence type="ECO:0000256" key="3">
    <source>
        <dbReference type="PIRSR" id="PIRSR005902-1"/>
    </source>
</evidence>
<reference evidence="6 7" key="2">
    <citation type="submission" date="2012-08" db="EMBL/GenBank/DDBJ databases">
        <title>The Genome Sequence of Turicella otitidis ATCC 51513.</title>
        <authorList>
            <consortium name="The Broad Institute Genome Sequencing Platform"/>
            <person name="Earl A."/>
            <person name="Ward D."/>
            <person name="Feldgarden M."/>
            <person name="Gevers D."/>
            <person name="Huys G."/>
            <person name="Walker B."/>
            <person name="Young S.K."/>
            <person name="Zeng Q."/>
            <person name="Gargeya S."/>
            <person name="Fitzgerald M."/>
            <person name="Haas B."/>
            <person name="Abouelleil A."/>
            <person name="Alvarado L."/>
            <person name="Arachchi H.M."/>
            <person name="Berlin A.M."/>
            <person name="Chapman S.B."/>
            <person name="Goldberg J."/>
            <person name="Griggs A."/>
            <person name="Gujja S."/>
            <person name="Hansen M."/>
            <person name="Howarth C."/>
            <person name="Imamovic A."/>
            <person name="Larimer J."/>
            <person name="McCowen C."/>
            <person name="Montmayeur A."/>
            <person name="Murphy C."/>
            <person name="Neiman D."/>
            <person name="Pearson M."/>
            <person name="Priest M."/>
            <person name="Roberts A."/>
            <person name="Saif S."/>
            <person name="Shea T."/>
            <person name="Sisk P."/>
            <person name="Sykes S."/>
            <person name="Wortman J."/>
            <person name="Nusbaum C."/>
            <person name="Birren B."/>
        </authorList>
    </citation>
    <scope>NUCLEOTIDE SEQUENCE [LARGE SCALE GENOMIC DNA]</scope>
    <source>
        <strain evidence="6 7">ATCC 51513</strain>
    </source>
</reference>
<dbReference type="InterPro" id="IPR032466">
    <property type="entry name" value="Metal_Hydrolase"/>
</dbReference>
<dbReference type="Gene3D" id="3.20.20.140">
    <property type="entry name" value="Metal-dependent hydrolases"/>
    <property type="match status" value="1"/>
</dbReference>
<reference evidence="5 8" key="1">
    <citation type="journal article" date="2012" name="J. Bacteriol.">
        <title>Draft Genome Sequence of Turicella otitidis ATCC 51513, Isolated from Middle Ear Fluid from a Child with Otitis Media.</title>
        <authorList>
            <person name="Brinkrolf K."/>
            <person name="Schneider J."/>
            <person name="Knecht M."/>
            <person name="Ruckert C."/>
            <person name="Tauch A."/>
        </authorList>
    </citation>
    <scope>NUCLEOTIDE SEQUENCE [LARGE SCALE GENOMIC DNA]</scope>
    <source>
        <strain evidence="5 8">ATCC 51513</strain>
    </source>
</reference>
<protein>
    <submittedName>
        <fullName evidence="5">TatD DNase family protein</fullName>
        <ecNumber evidence="5">3.1.21.-</ecNumber>
    </submittedName>
    <submittedName>
        <fullName evidence="6">TatD family hydrolase</fullName>
    </submittedName>
</protein>
<dbReference type="PATRIC" id="fig|883169.3.peg.388"/>
<evidence type="ECO:0000313" key="7">
    <source>
        <dbReference type="Proteomes" id="UP000006078"/>
    </source>
</evidence>
<comment type="caution">
    <text evidence="5">The sequence shown here is derived from an EMBL/GenBank/DDBJ whole genome shotgun (WGS) entry which is preliminary data.</text>
</comment>
<dbReference type="eggNOG" id="COG0084">
    <property type="taxonomic scope" value="Bacteria"/>
</dbReference>
<dbReference type="InterPro" id="IPR015991">
    <property type="entry name" value="TatD/YcfH-like"/>
</dbReference>
<proteinExistence type="predicted"/>
<feature type="binding site" evidence="3">
    <location>
        <position position="228"/>
    </location>
    <ligand>
        <name>a divalent metal cation</name>
        <dbReference type="ChEBI" id="CHEBI:60240"/>
        <label>1</label>
    </ligand>
</feature>
<dbReference type="Pfam" id="PF01026">
    <property type="entry name" value="TatD_DNase"/>
    <property type="match status" value="1"/>
</dbReference>
<dbReference type="InterPro" id="IPR001130">
    <property type="entry name" value="TatD-like"/>
</dbReference>
<dbReference type="RefSeq" id="WP_004600303.1">
    <property type="nucleotide sequence ID" value="NZ_HF541865.1"/>
</dbReference>
<dbReference type="Proteomes" id="UP000006078">
    <property type="component" value="Unassembled WGS sequence"/>
</dbReference>
<dbReference type="AlphaFoldDB" id="I7L7Y6"/>
<dbReference type="FunFam" id="3.20.20.140:FF:000005">
    <property type="entry name" value="TatD family hydrolase"/>
    <property type="match status" value="1"/>
</dbReference>
<evidence type="ECO:0000313" key="6">
    <source>
        <dbReference type="EMBL" id="EJZ82645.1"/>
    </source>
</evidence>
<evidence type="ECO:0000256" key="2">
    <source>
        <dbReference type="ARBA" id="ARBA00022801"/>
    </source>
</evidence>
<dbReference type="OrthoDB" id="9810005at2"/>
<dbReference type="STRING" id="29321.AAV33_07020"/>
<evidence type="ECO:0000313" key="5">
    <source>
        <dbReference type="EMBL" id="CCI82892.1"/>
    </source>
</evidence>